<evidence type="ECO:0000313" key="2">
    <source>
        <dbReference type="Proteomes" id="UP000620633"/>
    </source>
</evidence>
<dbReference type="EMBL" id="BMQO01000007">
    <property type="protein sequence ID" value="GGS28008.1"/>
    <property type="molecule type" value="Genomic_DNA"/>
</dbReference>
<name>A0ABQ2SG93_9DEIO</name>
<evidence type="ECO:0000313" key="1">
    <source>
        <dbReference type="EMBL" id="GGS28008.1"/>
    </source>
</evidence>
<reference evidence="2" key="1">
    <citation type="journal article" date="2019" name="Int. J. Syst. Evol. Microbiol.">
        <title>The Global Catalogue of Microorganisms (GCM) 10K type strain sequencing project: providing services to taxonomists for standard genome sequencing and annotation.</title>
        <authorList>
            <consortium name="The Broad Institute Genomics Platform"/>
            <consortium name="The Broad Institute Genome Sequencing Center for Infectious Disease"/>
            <person name="Wu L."/>
            <person name="Ma J."/>
        </authorList>
    </citation>
    <scope>NUCLEOTIDE SEQUENCE [LARGE SCALE GENOMIC DNA]</scope>
    <source>
        <strain evidence="2">JCM 31406</strain>
    </source>
</reference>
<dbReference type="Proteomes" id="UP000620633">
    <property type="component" value="Unassembled WGS sequence"/>
</dbReference>
<gene>
    <name evidence="1" type="ORF">GCM10008961_19540</name>
</gene>
<sequence>MFVRAVGTECPYLPWGEGIGVDGVVTLQFWRGDELLDAQREEAAFDIADLL</sequence>
<accession>A0ABQ2SG93</accession>
<dbReference type="RefSeq" id="WP_189101254.1">
    <property type="nucleotide sequence ID" value="NZ_BMQO01000007.1"/>
</dbReference>
<protein>
    <submittedName>
        <fullName evidence="1">Uncharacterized protein</fullName>
    </submittedName>
</protein>
<comment type="caution">
    <text evidence="1">The sequence shown here is derived from an EMBL/GenBank/DDBJ whole genome shotgun (WGS) entry which is preliminary data.</text>
</comment>
<organism evidence="1 2">
    <name type="scientific">Deinococcus knuensis</name>
    <dbReference type="NCBI Taxonomy" id="1837380"/>
    <lineage>
        <taxon>Bacteria</taxon>
        <taxon>Thermotogati</taxon>
        <taxon>Deinococcota</taxon>
        <taxon>Deinococci</taxon>
        <taxon>Deinococcales</taxon>
        <taxon>Deinococcaceae</taxon>
        <taxon>Deinococcus</taxon>
    </lineage>
</organism>
<keyword evidence="2" id="KW-1185">Reference proteome</keyword>
<proteinExistence type="predicted"/>